<dbReference type="InterPro" id="IPR005199">
    <property type="entry name" value="Glyco_hydro_79"/>
</dbReference>
<gene>
    <name evidence="1" type="ORF">EDC28_103174</name>
</gene>
<evidence type="ECO:0000313" key="1">
    <source>
        <dbReference type="EMBL" id="ROQ28581.1"/>
    </source>
</evidence>
<dbReference type="PANTHER" id="PTHR46145">
    <property type="entry name" value="HEPARANASE"/>
    <property type="match status" value="1"/>
</dbReference>
<dbReference type="Pfam" id="PF03662">
    <property type="entry name" value="Glyco_hydro_79n"/>
    <property type="match status" value="1"/>
</dbReference>
<accession>A0A3N1PN59</accession>
<protein>
    <submittedName>
        <fullName evidence="1">Glycosyl hydrolase family 79</fullName>
    </submittedName>
</protein>
<dbReference type="PANTHER" id="PTHR46145:SF4">
    <property type="entry name" value="HEPARANASE"/>
    <property type="match status" value="1"/>
</dbReference>
<comment type="caution">
    <text evidence="1">The sequence shown here is derived from an EMBL/GenBank/DDBJ whole genome shotgun (WGS) entry which is preliminary data.</text>
</comment>
<dbReference type="Gene3D" id="3.20.20.80">
    <property type="entry name" value="Glycosidases"/>
    <property type="match status" value="1"/>
</dbReference>
<sequence length="486" mass="54424">MFLLLKGRFRRHPQGSRAKVVISLNKAKPIARVDERYLSFSIDISVLAGGQWWDGSAGSQKGLGTEKTTPLSLKKGKLDKFTRALAPAYLRVGGSEADNIHYFAAPQGESGALVLTQGMWDDLHRFCARNDLALAFTFKYGLFKRRLHGRWQADEVSKLLAYSSERGQPIAVCELGNELNAYWAFYGLGSQPMASKLAADYDTFIRTVRHLSPHSKVAGPGSAFWPRIGEAIKPITNITPTFLSVLKEPLDIVDWHYYPFQSRRSPVRTRSATLSNVMSPQALKDFDKYLGQLKGWRNLHQPNAVLWTGETGSAQCGGEARLSDRFASSFWWADQLGRGARAGQAVMVRQSLVGGDYGLINRQTLKPNPDFWVSWLWQKLMGREVFEVQSSDESVLAYCHSARKGGKCTLLLINMAATAKAVECRGFGMQKKRFELTADKLTDAKVRINGVKPKFQGGKVKLKDFPSLARQEQLKPYSINFWCFLL</sequence>
<dbReference type="GO" id="GO:0016798">
    <property type="term" value="F:hydrolase activity, acting on glycosyl bonds"/>
    <property type="evidence" value="ECO:0007669"/>
    <property type="project" value="InterPro"/>
</dbReference>
<dbReference type="AlphaFoldDB" id="A0A3N1PN59"/>
<dbReference type="GO" id="GO:0031012">
    <property type="term" value="C:extracellular matrix"/>
    <property type="evidence" value="ECO:0007669"/>
    <property type="project" value="TreeGrafter"/>
</dbReference>
<reference evidence="1 2" key="1">
    <citation type="submission" date="2018-11" db="EMBL/GenBank/DDBJ databases">
        <title>Genomic Encyclopedia of Type Strains, Phase IV (KMG-IV): sequencing the most valuable type-strain genomes for metagenomic binning, comparative biology and taxonomic classification.</title>
        <authorList>
            <person name="Goeker M."/>
        </authorList>
    </citation>
    <scope>NUCLEOTIDE SEQUENCE [LARGE SCALE GENOMIC DNA]</scope>
    <source>
        <strain evidence="1 2">DSM 21945</strain>
    </source>
</reference>
<dbReference type="EMBL" id="RJUL01000003">
    <property type="protein sequence ID" value="ROQ28581.1"/>
    <property type="molecule type" value="Genomic_DNA"/>
</dbReference>
<dbReference type="SUPFAM" id="SSF51445">
    <property type="entry name" value="(Trans)glycosidases"/>
    <property type="match status" value="1"/>
</dbReference>
<organism evidence="1 2">
    <name type="scientific">Gallaecimonas pentaromativorans</name>
    <dbReference type="NCBI Taxonomy" id="584787"/>
    <lineage>
        <taxon>Bacteria</taxon>
        <taxon>Pseudomonadati</taxon>
        <taxon>Pseudomonadota</taxon>
        <taxon>Gammaproteobacteria</taxon>
        <taxon>Enterobacterales</taxon>
        <taxon>Gallaecimonadaceae</taxon>
        <taxon>Gallaecimonas</taxon>
    </lineage>
</organism>
<dbReference type="GO" id="GO:0005615">
    <property type="term" value="C:extracellular space"/>
    <property type="evidence" value="ECO:0007669"/>
    <property type="project" value="TreeGrafter"/>
</dbReference>
<dbReference type="GO" id="GO:0016020">
    <property type="term" value="C:membrane"/>
    <property type="evidence" value="ECO:0007669"/>
    <property type="project" value="InterPro"/>
</dbReference>
<dbReference type="RefSeq" id="WP_123421041.1">
    <property type="nucleotide sequence ID" value="NZ_RJUL01000003.1"/>
</dbReference>
<dbReference type="STRING" id="584787.GCA_001247655_00253"/>
<dbReference type="InterPro" id="IPR017853">
    <property type="entry name" value="GH"/>
</dbReference>
<name>A0A3N1PN59_9GAMM</name>
<proteinExistence type="predicted"/>
<evidence type="ECO:0000313" key="2">
    <source>
        <dbReference type="Proteomes" id="UP000268033"/>
    </source>
</evidence>
<dbReference type="Proteomes" id="UP000268033">
    <property type="component" value="Unassembled WGS sequence"/>
</dbReference>
<keyword evidence="1" id="KW-0378">Hydrolase</keyword>
<keyword evidence="2" id="KW-1185">Reference proteome</keyword>